<evidence type="ECO:0000259" key="3">
    <source>
        <dbReference type="Pfam" id="PF00535"/>
    </source>
</evidence>
<comment type="caution">
    <text evidence="4">The sequence shown here is derived from an EMBL/GenBank/DDBJ whole genome shotgun (WGS) entry which is preliminary data.</text>
</comment>
<keyword evidence="5" id="KW-1185">Reference proteome</keyword>
<dbReference type="GO" id="GO:0016757">
    <property type="term" value="F:glycosyltransferase activity"/>
    <property type="evidence" value="ECO:0007669"/>
    <property type="project" value="UniProtKB-KW"/>
</dbReference>
<feature type="domain" description="Glycosyltransferase 2-like" evidence="3">
    <location>
        <begin position="6"/>
        <end position="168"/>
    </location>
</feature>
<feature type="transmembrane region" description="Helical" evidence="2">
    <location>
        <begin position="277"/>
        <end position="300"/>
    </location>
</feature>
<dbReference type="STRING" id="887898.HMPREF0551_0668"/>
<organism evidence="4 5">
    <name type="scientific">Lautropia mirabilis ATCC 51599</name>
    <dbReference type="NCBI Taxonomy" id="887898"/>
    <lineage>
        <taxon>Bacteria</taxon>
        <taxon>Pseudomonadati</taxon>
        <taxon>Pseudomonadota</taxon>
        <taxon>Betaproteobacteria</taxon>
        <taxon>Burkholderiales</taxon>
        <taxon>Burkholderiaceae</taxon>
        <taxon>Lautropia</taxon>
    </lineage>
</organism>
<dbReference type="HOGENOM" id="CLU_033536_1_1_4"/>
<dbReference type="EC" id="2.4.-.-" evidence="4"/>
<sequence length="376" mass="41752">MASIAVIIPCYKVKAHILEVLQRIGPEVRRVYVVDDCCPEGSGDLVEQECTDSRVRVVRHQINQGVGGAVMTGYRVALDDGMDIMVKIDGDGQMAPELLPDFVAPILAGEADYTKGNRFFDLEQVSQMPTVRLLGNAVLSFFNKISSGYWNLFDPTNGYTAIHRDVAACLPFGRISRRYFFESDMLFRLNTLRAVVVDIPMHASYGDEVSNLRISKVVGEFFFKHVRNTFKRIFYNYYLRDLSLASLQLPMGMLLLIFGVLFGLYKWNEASSLGVTATPGTVMLSALPVLVGIELILAFIGQDVQSVPQRPFLRTSRTLERFKNPSASVTRVIEARRMGTHTQIMRGETVTSSPAGTESAAQAAGNESDESRAQRS</sequence>
<feature type="transmembrane region" description="Helical" evidence="2">
    <location>
        <begin position="242"/>
        <end position="265"/>
    </location>
</feature>
<evidence type="ECO:0000256" key="1">
    <source>
        <dbReference type="SAM" id="MobiDB-lite"/>
    </source>
</evidence>
<dbReference type="PANTHER" id="PTHR48090">
    <property type="entry name" value="UNDECAPRENYL-PHOSPHATE 4-DEOXY-4-FORMAMIDO-L-ARABINOSE TRANSFERASE-RELATED"/>
    <property type="match status" value="1"/>
</dbReference>
<name>E7RVF6_9BURK</name>
<proteinExistence type="predicted"/>
<protein>
    <submittedName>
        <fullName evidence="4">Glycosyltransferase, group 2 family protein</fullName>
        <ecNumber evidence="4">2.4.-.-</ecNumber>
    </submittedName>
</protein>
<feature type="compositionally biased region" description="Polar residues" evidence="1">
    <location>
        <begin position="349"/>
        <end position="360"/>
    </location>
</feature>
<accession>E7RVF6</accession>
<dbReference type="Proteomes" id="UP000011021">
    <property type="component" value="Unassembled WGS sequence"/>
</dbReference>
<feature type="region of interest" description="Disordered" evidence="1">
    <location>
        <begin position="346"/>
        <end position="376"/>
    </location>
</feature>
<keyword evidence="4" id="KW-0328">Glycosyltransferase</keyword>
<dbReference type="RefSeq" id="WP_005672774.1">
    <property type="nucleotide sequence ID" value="NZ_CP146288.1"/>
</dbReference>
<keyword evidence="2" id="KW-1133">Transmembrane helix</keyword>
<reference evidence="4 5" key="1">
    <citation type="submission" date="2010-12" db="EMBL/GenBank/DDBJ databases">
        <authorList>
            <person name="Muzny D."/>
            <person name="Qin X."/>
            <person name="Deng J."/>
            <person name="Jiang H."/>
            <person name="Liu Y."/>
            <person name="Qu J."/>
            <person name="Song X.-Z."/>
            <person name="Zhang L."/>
            <person name="Thornton R."/>
            <person name="Coyle M."/>
            <person name="Francisco L."/>
            <person name="Jackson L."/>
            <person name="Javaid M."/>
            <person name="Korchina V."/>
            <person name="Kovar C."/>
            <person name="Mata R."/>
            <person name="Mathew T."/>
            <person name="Ngo R."/>
            <person name="Nguyen L."/>
            <person name="Nguyen N."/>
            <person name="Okwuonu G."/>
            <person name="Ongeri F."/>
            <person name="Pham C."/>
            <person name="Simmons D."/>
            <person name="Wilczek-Boney K."/>
            <person name="Hale W."/>
            <person name="Jakkamsetti A."/>
            <person name="Pham P."/>
            <person name="Ruth R."/>
            <person name="San Lucas F."/>
            <person name="Warren J."/>
            <person name="Zhang J."/>
            <person name="Zhao Z."/>
            <person name="Zhou C."/>
            <person name="Zhu D."/>
            <person name="Lee S."/>
            <person name="Bess C."/>
            <person name="Blankenburg K."/>
            <person name="Forbes L."/>
            <person name="Fu Q."/>
            <person name="Gubbala S."/>
            <person name="Hirani K."/>
            <person name="Jayaseelan J.C."/>
            <person name="Lara F."/>
            <person name="Munidasa M."/>
            <person name="Palculict T."/>
            <person name="Patil S."/>
            <person name="Pu L.-L."/>
            <person name="Saada N."/>
            <person name="Tang L."/>
            <person name="Weissenberger G."/>
            <person name="Zhu Y."/>
            <person name="Hemphill L."/>
            <person name="Shang Y."/>
            <person name="Youmans B."/>
            <person name="Ayvaz T."/>
            <person name="Ross M."/>
            <person name="Santibanez J."/>
            <person name="Aqrawi P."/>
            <person name="Gross S."/>
            <person name="Joshi V."/>
            <person name="Fowler G."/>
            <person name="Nazareth L."/>
            <person name="Reid J."/>
            <person name="Worley K."/>
            <person name="Petrosino J."/>
            <person name="Highlander S."/>
            <person name="Gibbs R."/>
        </authorList>
    </citation>
    <scope>NUCLEOTIDE SEQUENCE [LARGE SCALE GENOMIC DNA]</scope>
    <source>
        <strain evidence="4 5">ATCC 51599</strain>
    </source>
</reference>
<dbReference type="eggNOG" id="COG1215">
    <property type="taxonomic scope" value="Bacteria"/>
</dbReference>
<gene>
    <name evidence="4" type="ORF">HMPREF0551_0668</name>
</gene>
<keyword evidence="2" id="KW-0472">Membrane</keyword>
<evidence type="ECO:0000313" key="5">
    <source>
        <dbReference type="Proteomes" id="UP000011021"/>
    </source>
</evidence>
<dbReference type="InterPro" id="IPR050256">
    <property type="entry name" value="Glycosyltransferase_2"/>
</dbReference>
<dbReference type="Gene3D" id="3.90.550.10">
    <property type="entry name" value="Spore Coat Polysaccharide Biosynthesis Protein SpsA, Chain A"/>
    <property type="match status" value="1"/>
</dbReference>
<evidence type="ECO:0000256" key="2">
    <source>
        <dbReference type="SAM" id="Phobius"/>
    </source>
</evidence>
<keyword evidence="2" id="KW-0812">Transmembrane</keyword>
<dbReference type="SUPFAM" id="SSF53448">
    <property type="entry name" value="Nucleotide-diphospho-sugar transferases"/>
    <property type="match status" value="1"/>
</dbReference>
<keyword evidence="4" id="KW-0808">Transferase</keyword>
<dbReference type="InterPro" id="IPR001173">
    <property type="entry name" value="Glyco_trans_2-like"/>
</dbReference>
<dbReference type="InterPro" id="IPR029044">
    <property type="entry name" value="Nucleotide-diphossugar_trans"/>
</dbReference>
<dbReference type="CDD" id="cd04179">
    <property type="entry name" value="DPM_DPG-synthase_like"/>
    <property type="match status" value="1"/>
</dbReference>
<dbReference type="AlphaFoldDB" id="E7RVF6"/>
<dbReference type="EMBL" id="AEQP01000002">
    <property type="protein sequence ID" value="EFV95760.1"/>
    <property type="molecule type" value="Genomic_DNA"/>
</dbReference>
<dbReference type="Pfam" id="PF00535">
    <property type="entry name" value="Glycos_transf_2"/>
    <property type="match status" value="1"/>
</dbReference>
<dbReference type="PANTHER" id="PTHR48090:SF7">
    <property type="entry name" value="RFBJ PROTEIN"/>
    <property type="match status" value="1"/>
</dbReference>
<evidence type="ECO:0000313" key="4">
    <source>
        <dbReference type="EMBL" id="EFV95760.1"/>
    </source>
</evidence>